<organism evidence="6 7">
    <name type="scientific">Teladorsagia circumcincta</name>
    <name type="common">Brown stomach worm</name>
    <name type="synonym">Ostertagia circumcincta</name>
    <dbReference type="NCBI Taxonomy" id="45464"/>
    <lineage>
        <taxon>Eukaryota</taxon>
        <taxon>Metazoa</taxon>
        <taxon>Ecdysozoa</taxon>
        <taxon>Nematoda</taxon>
        <taxon>Chromadorea</taxon>
        <taxon>Rhabditida</taxon>
        <taxon>Rhabditina</taxon>
        <taxon>Rhabditomorpha</taxon>
        <taxon>Strongyloidea</taxon>
        <taxon>Trichostrongylidae</taxon>
        <taxon>Teladorsagia</taxon>
    </lineage>
</organism>
<dbReference type="OrthoDB" id="5877621at2759"/>
<feature type="non-terminal residue" evidence="6">
    <location>
        <position position="1"/>
    </location>
</feature>
<dbReference type="PANTHER" id="PTHR21578:SF9">
    <property type="entry name" value="RING-TYPE DOMAIN-CONTAINING PROTEIN"/>
    <property type="match status" value="1"/>
</dbReference>
<dbReference type="EMBL" id="KZ345619">
    <property type="protein sequence ID" value="PIO72673.1"/>
    <property type="molecule type" value="Genomic_DNA"/>
</dbReference>
<dbReference type="Proteomes" id="UP000230423">
    <property type="component" value="Unassembled WGS sequence"/>
</dbReference>
<gene>
    <name evidence="6" type="ORF">TELCIR_05385</name>
</gene>
<protein>
    <recommendedName>
        <fullName evidence="5">RING-type domain-containing protein</fullName>
    </recommendedName>
</protein>
<evidence type="ECO:0000313" key="6">
    <source>
        <dbReference type="EMBL" id="PIO72673.1"/>
    </source>
</evidence>
<evidence type="ECO:0000256" key="3">
    <source>
        <dbReference type="PROSITE-ProRule" id="PRU00175"/>
    </source>
</evidence>
<feature type="compositionally biased region" description="Basic and acidic residues" evidence="4">
    <location>
        <begin position="19"/>
        <end position="31"/>
    </location>
</feature>
<feature type="domain" description="RING-type" evidence="5">
    <location>
        <begin position="207"/>
        <end position="267"/>
    </location>
</feature>
<dbReference type="GO" id="GO:0008270">
    <property type="term" value="F:zinc ion binding"/>
    <property type="evidence" value="ECO:0007669"/>
    <property type="project" value="UniProtKB-KW"/>
</dbReference>
<keyword evidence="7" id="KW-1185">Reference proteome</keyword>
<feature type="region of interest" description="Disordered" evidence="4">
    <location>
        <begin position="1"/>
        <end position="104"/>
    </location>
</feature>
<keyword evidence="1 3" id="KW-0479">Metal-binding</keyword>
<keyword evidence="2" id="KW-0862">Zinc</keyword>
<accession>A0A2G9URA6</accession>
<evidence type="ECO:0000256" key="4">
    <source>
        <dbReference type="SAM" id="MobiDB-lite"/>
    </source>
</evidence>
<evidence type="ECO:0000313" key="7">
    <source>
        <dbReference type="Proteomes" id="UP000230423"/>
    </source>
</evidence>
<evidence type="ECO:0000256" key="1">
    <source>
        <dbReference type="ARBA" id="ARBA00022771"/>
    </source>
</evidence>
<dbReference type="InterPro" id="IPR001841">
    <property type="entry name" value="Znf_RING"/>
</dbReference>
<evidence type="ECO:0000259" key="5">
    <source>
        <dbReference type="PROSITE" id="PS50089"/>
    </source>
</evidence>
<name>A0A2G9URA6_TELCI</name>
<evidence type="ECO:0000256" key="2">
    <source>
        <dbReference type="ARBA" id="ARBA00022833"/>
    </source>
</evidence>
<dbReference type="Gene3D" id="3.30.40.10">
    <property type="entry name" value="Zinc/RING finger domain, C3HC4 (zinc finger)"/>
    <property type="match status" value="1"/>
</dbReference>
<sequence>SSDDIDGSDDYEGDDGEDHDDHSDGGVRSVEEELQSSFQEEETDDEEDDDLEESEHSTPSPEPAADSSDSDDSDSSHDTLDALETFPRRDPNRDSPVSDDNDSSLDTLDIIETLSRQVIRPLALLASLAGIDIDEEEISSSEFCTSFVFTGRMKKLLRRNRTIQLSGNEILFILNCVNYVVIAQMPHNFTFPPKRAIETASDAFGRCTICFEEVPFDPVGCLYCQQMIGCRRCVVRWYDAADRRNHEDFDLLGGHPPVNHKRCPLCRHLWEEQVEVTSMFLLRDDFP</sequence>
<reference evidence="6 7" key="1">
    <citation type="submission" date="2015-09" db="EMBL/GenBank/DDBJ databases">
        <title>Draft genome of the parasitic nematode Teladorsagia circumcincta isolate WARC Sus (inbred).</title>
        <authorList>
            <person name="Mitreva M."/>
        </authorList>
    </citation>
    <scope>NUCLEOTIDE SEQUENCE [LARGE SCALE GENOMIC DNA]</scope>
    <source>
        <strain evidence="6 7">S</strain>
    </source>
</reference>
<feature type="compositionally biased region" description="Basic and acidic residues" evidence="4">
    <location>
        <begin position="74"/>
        <end position="93"/>
    </location>
</feature>
<keyword evidence="1 3" id="KW-0863">Zinc-finger</keyword>
<proteinExistence type="predicted"/>
<dbReference type="PROSITE" id="PS50089">
    <property type="entry name" value="ZF_RING_2"/>
    <property type="match status" value="1"/>
</dbReference>
<dbReference type="PANTHER" id="PTHR21578">
    <property type="entry name" value="PROTEIN CBG03826"/>
    <property type="match status" value="1"/>
</dbReference>
<feature type="compositionally biased region" description="Acidic residues" evidence="4">
    <location>
        <begin position="39"/>
        <end position="53"/>
    </location>
</feature>
<feature type="compositionally biased region" description="Acidic residues" evidence="4">
    <location>
        <begin position="1"/>
        <end position="18"/>
    </location>
</feature>
<dbReference type="AlphaFoldDB" id="A0A2G9URA6"/>
<dbReference type="InterPro" id="IPR013083">
    <property type="entry name" value="Znf_RING/FYVE/PHD"/>
</dbReference>